<dbReference type="Gene3D" id="1.10.8.60">
    <property type="match status" value="1"/>
</dbReference>
<dbReference type="EMBL" id="VOTZ01000003">
    <property type="protein sequence ID" value="MCQ1537859.1"/>
    <property type="molecule type" value="Genomic_DNA"/>
</dbReference>
<dbReference type="NCBIfam" id="NF001624">
    <property type="entry name" value="PRK00411.1-2"/>
    <property type="match status" value="1"/>
</dbReference>
<proteinExistence type="inferred from homology"/>
<dbReference type="Proteomes" id="UP001524383">
    <property type="component" value="Unassembled WGS sequence"/>
</dbReference>
<dbReference type="InterPro" id="IPR014277">
    <property type="entry name" value="Orc1/Cdc6_arc"/>
</dbReference>
<evidence type="ECO:0000259" key="6">
    <source>
        <dbReference type="Pfam" id="PF13401"/>
    </source>
</evidence>
<dbReference type="InterPro" id="IPR049945">
    <property type="entry name" value="AAA_22"/>
</dbReference>
<evidence type="ECO:0000313" key="8">
    <source>
        <dbReference type="EMBL" id="MCQ1537859.1"/>
    </source>
</evidence>
<dbReference type="NCBIfam" id="TIGR02928">
    <property type="entry name" value="orc1/cdc6 family replication initiation protein"/>
    <property type="match status" value="1"/>
</dbReference>
<dbReference type="InterPro" id="IPR036388">
    <property type="entry name" value="WH-like_DNA-bd_sf"/>
</dbReference>
<evidence type="ECO:0000256" key="5">
    <source>
        <dbReference type="HAMAP-Rule" id="MF_01407"/>
    </source>
</evidence>
<dbReference type="AlphaFoldDB" id="A0ABD4TFW4"/>
<feature type="domain" description="ORC1/DEAH AAA+ ATPase" evidence="6">
    <location>
        <begin position="60"/>
        <end position="184"/>
    </location>
</feature>
<dbReference type="PANTHER" id="PTHR10763">
    <property type="entry name" value="CELL DIVISION CONTROL PROTEIN 6-RELATED"/>
    <property type="match status" value="1"/>
</dbReference>
<name>A0ABD4TFW4_9EURY</name>
<feature type="binding site" evidence="5">
    <location>
        <position position="227"/>
    </location>
    <ligand>
        <name>ATP</name>
        <dbReference type="ChEBI" id="CHEBI:30616"/>
    </ligand>
</feature>
<dbReference type="Gene3D" id="3.40.50.300">
    <property type="entry name" value="P-loop containing nucleotide triphosphate hydrolases"/>
    <property type="match status" value="1"/>
</dbReference>
<dbReference type="InterPro" id="IPR055237">
    <property type="entry name" value="Cdc6_lid"/>
</dbReference>
<dbReference type="SUPFAM" id="SSF52540">
    <property type="entry name" value="P-loop containing nucleoside triphosphate hydrolases"/>
    <property type="match status" value="1"/>
</dbReference>
<feature type="binding site" evidence="5">
    <location>
        <begin position="71"/>
        <end position="75"/>
    </location>
    <ligand>
        <name>ATP</name>
        <dbReference type="ChEBI" id="CHEBI:30616"/>
    </ligand>
</feature>
<keyword evidence="2 5" id="KW-0235">DNA replication</keyword>
<evidence type="ECO:0000256" key="3">
    <source>
        <dbReference type="ARBA" id="ARBA00022741"/>
    </source>
</evidence>
<organism evidence="8 9">
    <name type="scientific">Methanocalculus taiwanensis</name>
    <dbReference type="NCBI Taxonomy" id="106207"/>
    <lineage>
        <taxon>Archaea</taxon>
        <taxon>Methanobacteriati</taxon>
        <taxon>Methanobacteriota</taxon>
        <taxon>Stenosarchaea group</taxon>
        <taxon>Methanomicrobia</taxon>
        <taxon>Methanomicrobiales</taxon>
        <taxon>Methanocalculaceae</taxon>
        <taxon>Methanocalculus</taxon>
    </lineage>
</organism>
<comment type="similarity">
    <text evidence="1 5">Belongs to the CDC6/cdc18 family.</text>
</comment>
<dbReference type="Pfam" id="PF13401">
    <property type="entry name" value="AAA_22"/>
    <property type="match status" value="1"/>
</dbReference>
<comment type="caution">
    <text evidence="8">The sequence shown here is derived from an EMBL/GenBank/DDBJ whole genome shotgun (WGS) entry which is preliminary data.</text>
</comment>
<dbReference type="InterPro" id="IPR027417">
    <property type="entry name" value="P-loop_NTPase"/>
</dbReference>
<dbReference type="HAMAP" id="MF_01407">
    <property type="entry name" value="ORC1_type_DNA_replic_protein"/>
    <property type="match status" value="1"/>
</dbReference>
<dbReference type="Gene3D" id="1.10.10.10">
    <property type="entry name" value="Winged helix-like DNA-binding domain superfamily/Winged helix DNA-binding domain"/>
    <property type="match status" value="1"/>
</dbReference>
<dbReference type="InterPro" id="IPR036390">
    <property type="entry name" value="WH_DNA-bd_sf"/>
</dbReference>
<protein>
    <recommendedName>
        <fullName evidence="5">ORC1-type DNA replication protein</fullName>
    </recommendedName>
</protein>
<dbReference type="GO" id="GO:0005524">
    <property type="term" value="F:ATP binding"/>
    <property type="evidence" value="ECO:0007669"/>
    <property type="project" value="UniProtKB-UniRule"/>
</dbReference>
<keyword evidence="9" id="KW-1185">Reference proteome</keyword>
<accession>A0ABD4TFW4</accession>
<sequence>MVSVQSLIKMIRRFLISDQSLFHSPELFEFDYMPEQVLFRENQLAELAFRIRPGMEGMSPGNAICRGPPGSGKTTSVKHLFSEIREATRRILPIYLNCQTDQTKYAIYSRIFAMIAGHAPPRTGVSTTTLMDVIAKAVLDRNAVLLVCLDDVQYLIRHDTVNAVIYSLLRMHLDYPGCRAGVIMTTSEMQLDFSRIFDPGVSSTLCADEIPFPPYTADEIREILSLRVREGVMPGVISSDVLDQIVRKTEKTGDLRIGLDLLKRSILRAMREGRRSVLREDILLAYGEFRLLHLAEMIQGLSEEERALLLLLIRTLTNTGGEALTSGEMYGYLIEEEEISYPVFWDRLETLAEIGLIDLRIRQSKGRTDVITPRYSREEVEGICRA</sequence>
<dbReference type="SUPFAM" id="SSF46785">
    <property type="entry name" value="Winged helix' DNA-binding domain"/>
    <property type="match status" value="1"/>
</dbReference>
<evidence type="ECO:0000256" key="4">
    <source>
        <dbReference type="ARBA" id="ARBA00022840"/>
    </source>
</evidence>
<feature type="binding site" evidence="5">
    <location>
        <position position="215"/>
    </location>
    <ligand>
        <name>ATP</name>
        <dbReference type="ChEBI" id="CHEBI:30616"/>
    </ligand>
</feature>
<keyword evidence="3 5" id="KW-0547">Nucleotide-binding</keyword>
<dbReference type="PANTHER" id="PTHR10763:SF26">
    <property type="entry name" value="CELL DIVISION CONTROL PROTEIN 6 HOMOLOG"/>
    <property type="match status" value="1"/>
</dbReference>
<keyword evidence="4 5" id="KW-0067">ATP-binding</keyword>
<comment type="function">
    <text evidence="5">Involved in regulation of DNA replication.</text>
</comment>
<evidence type="ECO:0000256" key="1">
    <source>
        <dbReference type="ARBA" id="ARBA00006184"/>
    </source>
</evidence>
<evidence type="ECO:0000313" key="9">
    <source>
        <dbReference type="Proteomes" id="UP001524383"/>
    </source>
</evidence>
<dbReference type="GO" id="GO:0006260">
    <property type="term" value="P:DNA replication"/>
    <property type="evidence" value="ECO:0007669"/>
    <property type="project" value="UniProtKB-UniRule"/>
</dbReference>
<gene>
    <name evidence="8" type="ORF">FTO68_02505</name>
</gene>
<evidence type="ECO:0000259" key="7">
    <source>
        <dbReference type="Pfam" id="PF22703"/>
    </source>
</evidence>
<dbReference type="InterPro" id="IPR050311">
    <property type="entry name" value="ORC1/CDC6"/>
</dbReference>
<feature type="domain" description="Cdc6 AAA+ ATPase-type lid" evidence="7">
    <location>
        <begin position="221"/>
        <end position="282"/>
    </location>
</feature>
<evidence type="ECO:0000256" key="2">
    <source>
        <dbReference type="ARBA" id="ARBA00022705"/>
    </source>
</evidence>
<dbReference type="Pfam" id="PF22703">
    <property type="entry name" value="Cdc6_lid"/>
    <property type="match status" value="1"/>
</dbReference>
<reference evidence="8 9" key="1">
    <citation type="submission" date="2019-08" db="EMBL/GenBank/DDBJ databases">
        <authorList>
            <person name="Chen S.-C."/>
            <person name="Lai M.-C."/>
            <person name="You Y.-T."/>
        </authorList>
    </citation>
    <scope>NUCLEOTIDE SEQUENCE [LARGE SCALE GENOMIC DNA]</scope>
    <source>
        <strain evidence="8 9">P2F9704a</strain>
    </source>
</reference>